<evidence type="ECO:0000313" key="2">
    <source>
        <dbReference type="EMBL" id="KAJ6801724.1"/>
    </source>
</evidence>
<dbReference type="Proteomes" id="UP001140949">
    <property type="component" value="Unassembled WGS sequence"/>
</dbReference>
<proteinExistence type="predicted"/>
<organism evidence="2 3">
    <name type="scientific">Iris pallida</name>
    <name type="common">Sweet iris</name>
    <dbReference type="NCBI Taxonomy" id="29817"/>
    <lineage>
        <taxon>Eukaryota</taxon>
        <taxon>Viridiplantae</taxon>
        <taxon>Streptophyta</taxon>
        <taxon>Embryophyta</taxon>
        <taxon>Tracheophyta</taxon>
        <taxon>Spermatophyta</taxon>
        <taxon>Magnoliopsida</taxon>
        <taxon>Liliopsida</taxon>
        <taxon>Asparagales</taxon>
        <taxon>Iridaceae</taxon>
        <taxon>Iridoideae</taxon>
        <taxon>Irideae</taxon>
        <taxon>Iris</taxon>
    </lineage>
</organism>
<evidence type="ECO:0000256" key="1">
    <source>
        <dbReference type="SAM" id="Phobius"/>
    </source>
</evidence>
<reference evidence="2" key="2">
    <citation type="submission" date="2023-04" db="EMBL/GenBank/DDBJ databases">
        <authorList>
            <person name="Bruccoleri R.E."/>
            <person name="Oakeley E.J."/>
            <person name="Faust A.-M."/>
            <person name="Dessus-Babus S."/>
            <person name="Altorfer M."/>
            <person name="Burckhardt D."/>
            <person name="Oertli M."/>
            <person name="Naumann U."/>
            <person name="Petersen F."/>
            <person name="Wong J."/>
        </authorList>
    </citation>
    <scope>NUCLEOTIDE SEQUENCE</scope>
    <source>
        <strain evidence="2">GSM-AAB239-AS_SAM_17_03QT</strain>
        <tissue evidence="2">Leaf</tissue>
    </source>
</reference>
<keyword evidence="3" id="KW-1185">Reference proteome</keyword>
<accession>A0AAX6ECG6</accession>
<gene>
    <name evidence="2" type="ORF">M6B38_195780</name>
</gene>
<dbReference type="EMBL" id="JANAVB010037620">
    <property type="protein sequence ID" value="KAJ6801724.1"/>
    <property type="molecule type" value="Genomic_DNA"/>
</dbReference>
<reference evidence="2" key="1">
    <citation type="journal article" date="2023" name="GigaByte">
        <title>Genome assembly of the bearded iris, Iris pallida Lam.</title>
        <authorList>
            <person name="Bruccoleri R.E."/>
            <person name="Oakeley E.J."/>
            <person name="Faust A.M.E."/>
            <person name="Altorfer M."/>
            <person name="Dessus-Babus S."/>
            <person name="Burckhardt D."/>
            <person name="Oertli M."/>
            <person name="Naumann U."/>
            <person name="Petersen F."/>
            <person name="Wong J."/>
        </authorList>
    </citation>
    <scope>NUCLEOTIDE SEQUENCE</scope>
    <source>
        <strain evidence="2">GSM-AAB239-AS_SAM_17_03QT</strain>
    </source>
</reference>
<keyword evidence="1" id="KW-0812">Transmembrane</keyword>
<feature type="transmembrane region" description="Helical" evidence="1">
    <location>
        <begin position="35"/>
        <end position="57"/>
    </location>
</feature>
<comment type="caution">
    <text evidence="2">The sequence shown here is derived from an EMBL/GenBank/DDBJ whole genome shotgun (WGS) entry which is preliminary data.</text>
</comment>
<keyword evidence="1" id="KW-0472">Membrane</keyword>
<name>A0AAX6ECG6_IRIPA</name>
<protein>
    <submittedName>
        <fullName evidence="2">Uncharacterized protein</fullName>
    </submittedName>
</protein>
<keyword evidence="1" id="KW-1133">Transmembrane helix</keyword>
<dbReference type="AlphaFoldDB" id="A0AAX6ECG6"/>
<evidence type="ECO:0000313" key="3">
    <source>
        <dbReference type="Proteomes" id="UP001140949"/>
    </source>
</evidence>
<sequence>MAESNQYEGDEIPAEAGIVLAASVHRCYRQFVDCFHFLLFLIISPPLLSLLASFAFVTCSLVGSPRNEISLVLDCLTATYLDHLPLLSWLTYHFLDFFRMSVWRRLSLQTW</sequence>